<dbReference type="Pfam" id="PF14780">
    <property type="entry name" value="NEPRO_N"/>
    <property type="match status" value="1"/>
</dbReference>
<dbReference type="OrthoDB" id="9899341at2759"/>
<evidence type="ECO:0000313" key="3">
    <source>
        <dbReference type="Proteomes" id="UP000593567"/>
    </source>
</evidence>
<gene>
    <name evidence="2" type="ORF">EB796_024777</name>
</gene>
<dbReference type="EMBL" id="VXIV02003451">
    <property type="protein sequence ID" value="KAF6016909.1"/>
    <property type="molecule type" value="Genomic_DNA"/>
</dbReference>
<reference evidence="2" key="1">
    <citation type="submission" date="2020-06" db="EMBL/GenBank/DDBJ databases">
        <title>Draft genome of Bugula neritina, a colonial animal packing powerful symbionts and potential medicines.</title>
        <authorList>
            <person name="Rayko M."/>
        </authorList>
    </citation>
    <scope>NUCLEOTIDE SEQUENCE [LARGE SCALE GENOMIC DNA]</scope>
    <source>
        <strain evidence="2">Kwan_BN1</strain>
    </source>
</reference>
<dbReference type="InterPro" id="IPR027951">
    <property type="entry name" value="Nepro_N"/>
</dbReference>
<comment type="caution">
    <text evidence="2">The sequence shown here is derived from an EMBL/GenBank/DDBJ whole genome shotgun (WGS) entry which is preliminary data.</text>
</comment>
<accession>A0A7J7ISK4</accession>
<evidence type="ECO:0000259" key="1">
    <source>
        <dbReference type="Pfam" id="PF14780"/>
    </source>
</evidence>
<protein>
    <recommendedName>
        <fullName evidence="1">Nucleolus and neural progenitor protein-like N-terminal domain-containing protein</fullName>
    </recommendedName>
</protein>
<sequence>MEEFLKKQITGPPFIRFPVKEYIECSKLMKSNNQALRLLQTCMNENSSLWAEVDILRKALYKMKSKWRLEPIFRGTKQVLKCMTTLRSEKLLDTISTALNSVVGLDGKLLVPSRQYLEYLLVKIIEDNFYFLIIYCTLTCGAN</sequence>
<dbReference type="Proteomes" id="UP000593567">
    <property type="component" value="Unassembled WGS sequence"/>
</dbReference>
<evidence type="ECO:0000313" key="2">
    <source>
        <dbReference type="EMBL" id="KAF6016909.1"/>
    </source>
</evidence>
<feature type="domain" description="Nucleolus and neural progenitor protein-like N-terminal" evidence="1">
    <location>
        <begin position="8"/>
        <end position="125"/>
    </location>
</feature>
<organism evidence="2 3">
    <name type="scientific">Bugula neritina</name>
    <name type="common">Brown bryozoan</name>
    <name type="synonym">Sertularia neritina</name>
    <dbReference type="NCBI Taxonomy" id="10212"/>
    <lineage>
        <taxon>Eukaryota</taxon>
        <taxon>Metazoa</taxon>
        <taxon>Spiralia</taxon>
        <taxon>Lophotrochozoa</taxon>
        <taxon>Bryozoa</taxon>
        <taxon>Gymnolaemata</taxon>
        <taxon>Cheilostomatida</taxon>
        <taxon>Flustrina</taxon>
        <taxon>Buguloidea</taxon>
        <taxon>Bugulidae</taxon>
        <taxon>Bugula</taxon>
    </lineage>
</organism>
<dbReference type="AlphaFoldDB" id="A0A7J7ISK4"/>
<keyword evidence="3" id="KW-1185">Reference proteome</keyword>
<proteinExistence type="predicted"/>
<name>A0A7J7ISK4_BUGNE</name>